<evidence type="ECO:0000313" key="3">
    <source>
        <dbReference type="Proteomes" id="UP000325785"/>
    </source>
</evidence>
<dbReference type="RefSeq" id="WP_160325867.1">
    <property type="nucleotide sequence ID" value="NZ_CP031598.1"/>
</dbReference>
<keyword evidence="1" id="KW-0732">Signal</keyword>
<proteinExistence type="predicted"/>
<accession>A0A5P3AHF2</accession>
<evidence type="ECO:0008006" key="4">
    <source>
        <dbReference type="Google" id="ProtNLM"/>
    </source>
</evidence>
<feature type="chain" id="PRO_5024929699" description="Lipoprotein" evidence="1">
    <location>
        <begin position="33"/>
        <end position="47"/>
    </location>
</feature>
<dbReference type="Proteomes" id="UP000325785">
    <property type="component" value="Chromosome"/>
</dbReference>
<evidence type="ECO:0000313" key="2">
    <source>
        <dbReference type="EMBL" id="QEW28133.1"/>
    </source>
</evidence>
<dbReference type="AlphaFoldDB" id="A0A5P3AHF2"/>
<protein>
    <recommendedName>
        <fullName evidence="4">Lipoprotein</fullName>
    </recommendedName>
</protein>
<dbReference type="KEGG" id="rid:RIdsm_03958"/>
<organism evidence="2 3">
    <name type="scientific">Roseovarius indicus</name>
    <dbReference type="NCBI Taxonomy" id="540747"/>
    <lineage>
        <taxon>Bacteria</taxon>
        <taxon>Pseudomonadati</taxon>
        <taxon>Pseudomonadota</taxon>
        <taxon>Alphaproteobacteria</taxon>
        <taxon>Rhodobacterales</taxon>
        <taxon>Roseobacteraceae</taxon>
        <taxon>Roseovarius</taxon>
    </lineage>
</organism>
<sequence precursor="true">MTRKFWTALAITCTLPVLSSCAPLIGAGAVVAADEIAEQENNDEGLF</sequence>
<evidence type="ECO:0000256" key="1">
    <source>
        <dbReference type="SAM" id="SignalP"/>
    </source>
</evidence>
<reference evidence="2 3" key="1">
    <citation type="submission" date="2018-08" db="EMBL/GenBank/DDBJ databases">
        <title>Genetic Globetrotter - A new plasmid hitch-hiking vast phylogenetic and geographic distances.</title>
        <authorList>
            <person name="Vollmers J."/>
            <person name="Petersen J."/>
        </authorList>
    </citation>
    <scope>NUCLEOTIDE SEQUENCE [LARGE SCALE GENOMIC DNA]</scope>
    <source>
        <strain evidence="2 3">DSM 26383</strain>
    </source>
</reference>
<dbReference type="EMBL" id="CP031598">
    <property type="protein sequence ID" value="QEW28133.1"/>
    <property type="molecule type" value="Genomic_DNA"/>
</dbReference>
<name>A0A5P3AHF2_9RHOB</name>
<gene>
    <name evidence="2" type="ORF">RIdsm_03958</name>
</gene>
<feature type="signal peptide" evidence="1">
    <location>
        <begin position="1"/>
        <end position="32"/>
    </location>
</feature>
<dbReference type="PROSITE" id="PS51257">
    <property type="entry name" value="PROKAR_LIPOPROTEIN"/>
    <property type="match status" value="1"/>
</dbReference>